<evidence type="ECO:0000313" key="3">
    <source>
        <dbReference type="Proteomes" id="UP000831189"/>
    </source>
</evidence>
<proteinExistence type="predicted"/>
<dbReference type="InterPro" id="IPR016181">
    <property type="entry name" value="Acyl_CoA_acyltransferase"/>
</dbReference>
<organism evidence="2 3">
    <name type="scientific">Pseudomonas knackmussii</name>
    <dbReference type="NCBI Taxonomy" id="65741"/>
    <lineage>
        <taxon>Bacteria</taxon>
        <taxon>Pseudomonadati</taxon>
        <taxon>Pseudomonadota</taxon>
        <taxon>Gammaproteobacteria</taxon>
        <taxon>Pseudomonadales</taxon>
        <taxon>Pseudomonadaceae</taxon>
        <taxon>Pseudomonas</taxon>
    </lineage>
</organism>
<reference evidence="2 3" key="1">
    <citation type="submission" date="2022-04" db="EMBL/GenBank/DDBJ databases">
        <title>Pseudomonas knackmussii B09-2.</title>
        <authorList>
            <person name="Deng Y."/>
        </authorList>
    </citation>
    <scope>NUCLEOTIDE SEQUENCE [LARGE SCALE GENOMIC DNA]</scope>
    <source>
        <strain evidence="2 3">B09-2</strain>
    </source>
</reference>
<sequence length="136" mass="15556">MVEFRLRQLPAECRPLLNKFYRAHRSHMRVPGDARCWVVSHTDIVAGLCLTRVDEGYWLTGLFVAPDQRNKGLAKRLVTEAVAACDGPVWLFCESRLIGFYEQLGFEKGAVLPSALADRLQRYNRNKALIALWHDN</sequence>
<dbReference type="Gene3D" id="3.40.630.30">
    <property type="match status" value="1"/>
</dbReference>
<dbReference type="SUPFAM" id="SSF55729">
    <property type="entry name" value="Acyl-CoA N-acyltransferases (Nat)"/>
    <property type="match status" value="1"/>
</dbReference>
<dbReference type="Pfam" id="PF13508">
    <property type="entry name" value="Acetyltransf_7"/>
    <property type="match status" value="1"/>
</dbReference>
<evidence type="ECO:0000259" key="1">
    <source>
        <dbReference type="PROSITE" id="PS51186"/>
    </source>
</evidence>
<keyword evidence="3" id="KW-1185">Reference proteome</keyword>
<dbReference type="CDD" id="cd04301">
    <property type="entry name" value="NAT_SF"/>
    <property type="match status" value="1"/>
</dbReference>
<protein>
    <submittedName>
        <fullName evidence="2">GNAT family N-acetyltransferase</fullName>
    </submittedName>
</protein>
<accession>A0ABY4KT81</accession>
<feature type="domain" description="N-acetyltransferase" evidence="1">
    <location>
        <begin position="1"/>
        <end position="125"/>
    </location>
</feature>
<gene>
    <name evidence="2" type="ORF">M0M42_06505</name>
</gene>
<dbReference type="EMBL" id="CP096208">
    <property type="protein sequence ID" value="UPQ84050.1"/>
    <property type="molecule type" value="Genomic_DNA"/>
</dbReference>
<evidence type="ECO:0000313" key="2">
    <source>
        <dbReference type="EMBL" id="UPQ84050.1"/>
    </source>
</evidence>
<dbReference type="PROSITE" id="PS51186">
    <property type="entry name" value="GNAT"/>
    <property type="match status" value="1"/>
</dbReference>
<name>A0ABY4KT81_9PSED</name>
<dbReference type="InterPro" id="IPR000182">
    <property type="entry name" value="GNAT_dom"/>
</dbReference>
<dbReference type="Proteomes" id="UP000831189">
    <property type="component" value="Chromosome"/>
</dbReference>